<proteinExistence type="predicted"/>
<gene>
    <name evidence="1" type="ORF">KP509_29G018900</name>
</gene>
<dbReference type="Proteomes" id="UP000825935">
    <property type="component" value="Chromosome 29"/>
</dbReference>
<accession>A0A8T2R7H9</accession>
<protein>
    <submittedName>
        <fullName evidence="1">Uncharacterized protein</fullName>
    </submittedName>
</protein>
<dbReference type="AlphaFoldDB" id="A0A8T2R7H9"/>
<name>A0A8T2R7H9_CERRI</name>
<keyword evidence="2" id="KW-1185">Reference proteome</keyword>
<comment type="caution">
    <text evidence="1">The sequence shown here is derived from an EMBL/GenBank/DDBJ whole genome shotgun (WGS) entry which is preliminary data.</text>
</comment>
<dbReference type="EMBL" id="CM035434">
    <property type="protein sequence ID" value="KAH7291483.1"/>
    <property type="molecule type" value="Genomic_DNA"/>
</dbReference>
<reference evidence="1" key="1">
    <citation type="submission" date="2021-08" db="EMBL/GenBank/DDBJ databases">
        <title>WGS assembly of Ceratopteris richardii.</title>
        <authorList>
            <person name="Marchant D.B."/>
            <person name="Chen G."/>
            <person name="Jenkins J."/>
            <person name="Shu S."/>
            <person name="Leebens-Mack J."/>
            <person name="Grimwood J."/>
            <person name="Schmutz J."/>
            <person name="Soltis P."/>
            <person name="Soltis D."/>
            <person name="Chen Z.-H."/>
        </authorList>
    </citation>
    <scope>NUCLEOTIDE SEQUENCE</scope>
    <source>
        <strain evidence="1">Whitten #5841</strain>
        <tissue evidence="1">Leaf</tissue>
    </source>
</reference>
<evidence type="ECO:0000313" key="2">
    <source>
        <dbReference type="Proteomes" id="UP000825935"/>
    </source>
</evidence>
<evidence type="ECO:0000313" key="1">
    <source>
        <dbReference type="EMBL" id="KAH7291483.1"/>
    </source>
</evidence>
<organism evidence="1 2">
    <name type="scientific">Ceratopteris richardii</name>
    <name type="common">Triangle waterfern</name>
    <dbReference type="NCBI Taxonomy" id="49495"/>
    <lineage>
        <taxon>Eukaryota</taxon>
        <taxon>Viridiplantae</taxon>
        <taxon>Streptophyta</taxon>
        <taxon>Embryophyta</taxon>
        <taxon>Tracheophyta</taxon>
        <taxon>Polypodiopsida</taxon>
        <taxon>Polypodiidae</taxon>
        <taxon>Polypodiales</taxon>
        <taxon>Pteridineae</taxon>
        <taxon>Pteridaceae</taxon>
        <taxon>Parkerioideae</taxon>
        <taxon>Ceratopteris</taxon>
    </lineage>
</organism>
<sequence length="113" mass="12650">MYDSKQVHSEDSDSCPFIPVNQRALNFGQENMFCLPVETQQAQLLNPSSQAKGNDQILAANLMYDPKQVHSEDSDSGPFIPMNQRDFGQENMFCLPVETQQAQRLNPSSQAKG</sequence>